<feature type="region of interest" description="Disordered" evidence="1">
    <location>
        <begin position="153"/>
        <end position="196"/>
    </location>
</feature>
<dbReference type="PANTHER" id="PTHR47481:SF10">
    <property type="entry name" value="COPIA-LIKE POLYPROTEIN_RETROTRANSPOSON"/>
    <property type="match status" value="1"/>
</dbReference>
<proteinExistence type="predicted"/>
<feature type="region of interest" description="Disordered" evidence="1">
    <location>
        <begin position="647"/>
        <end position="683"/>
    </location>
</feature>
<dbReference type="Pfam" id="PF07727">
    <property type="entry name" value="RVT_2"/>
    <property type="match status" value="1"/>
</dbReference>
<evidence type="ECO:0000256" key="1">
    <source>
        <dbReference type="SAM" id="MobiDB-lite"/>
    </source>
</evidence>
<name>A0A8J6CXU8_9ROSI</name>
<dbReference type="CDD" id="cd09272">
    <property type="entry name" value="RNase_HI_RT_Ty1"/>
    <property type="match status" value="1"/>
</dbReference>
<dbReference type="InterPro" id="IPR012337">
    <property type="entry name" value="RNaseH-like_sf"/>
</dbReference>
<feature type="region of interest" description="Disordered" evidence="1">
    <location>
        <begin position="1027"/>
        <end position="1054"/>
    </location>
</feature>
<protein>
    <recommendedName>
        <fullName evidence="2">Integrase catalytic domain-containing protein</fullName>
    </recommendedName>
</protein>
<evidence type="ECO:0000313" key="3">
    <source>
        <dbReference type="EMBL" id="KAG8491452.1"/>
    </source>
</evidence>
<dbReference type="AlphaFoldDB" id="A0A8J6CXU8"/>
<dbReference type="Pfam" id="PF22936">
    <property type="entry name" value="Pol_BBD"/>
    <property type="match status" value="1"/>
</dbReference>
<dbReference type="OrthoDB" id="1749397at2759"/>
<reference evidence="3 4" key="1">
    <citation type="journal article" date="2021" name="bioRxiv">
        <title>The Gossypium anomalum genome as a resource for cotton improvement and evolutionary analysis of hybrid incompatibility.</title>
        <authorList>
            <person name="Grover C.E."/>
            <person name="Yuan D."/>
            <person name="Arick M.A."/>
            <person name="Miller E.R."/>
            <person name="Hu G."/>
            <person name="Peterson D.G."/>
            <person name="Wendel J.F."/>
            <person name="Udall J.A."/>
        </authorList>
    </citation>
    <scope>NUCLEOTIDE SEQUENCE [LARGE SCALE GENOMIC DNA]</scope>
    <source>
        <strain evidence="3">JFW-Udall</strain>
        <tissue evidence="3">Leaf</tissue>
    </source>
</reference>
<keyword evidence="4" id="KW-1185">Reference proteome</keyword>
<dbReference type="Pfam" id="PF25597">
    <property type="entry name" value="SH3_retrovirus"/>
    <property type="match status" value="1"/>
</dbReference>
<dbReference type="PANTHER" id="PTHR47481">
    <property type="match status" value="1"/>
</dbReference>
<gene>
    <name evidence="3" type="ORF">CXB51_014834</name>
</gene>
<organism evidence="3 4">
    <name type="scientific">Gossypium anomalum</name>
    <dbReference type="NCBI Taxonomy" id="47600"/>
    <lineage>
        <taxon>Eukaryota</taxon>
        <taxon>Viridiplantae</taxon>
        <taxon>Streptophyta</taxon>
        <taxon>Embryophyta</taxon>
        <taxon>Tracheophyta</taxon>
        <taxon>Spermatophyta</taxon>
        <taxon>Magnoliopsida</taxon>
        <taxon>eudicotyledons</taxon>
        <taxon>Gunneridae</taxon>
        <taxon>Pentapetalae</taxon>
        <taxon>rosids</taxon>
        <taxon>malvids</taxon>
        <taxon>Malvales</taxon>
        <taxon>Malvaceae</taxon>
        <taxon>Malvoideae</taxon>
        <taxon>Gossypium</taxon>
    </lineage>
</organism>
<feature type="compositionally biased region" description="Polar residues" evidence="1">
    <location>
        <begin position="647"/>
        <end position="657"/>
    </location>
</feature>
<dbReference type="PROSITE" id="PS50994">
    <property type="entry name" value="INTEGRASE"/>
    <property type="match status" value="1"/>
</dbReference>
<feature type="domain" description="Integrase catalytic" evidence="2">
    <location>
        <begin position="405"/>
        <end position="502"/>
    </location>
</feature>
<evidence type="ECO:0000313" key="4">
    <source>
        <dbReference type="Proteomes" id="UP000701853"/>
    </source>
</evidence>
<dbReference type="Gene3D" id="3.30.420.10">
    <property type="entry name" value="Ribonuclease H-like superfamily/Ribonuclease H"/>
    <property type="match status" value="1"/>
</dbReference>
<dbReference type="InterPro" id="IPR036397">
    <property type="entry name" value="RNaseH_sf"/>
</dbReference>
<dbReference type="InterPro" id="IPR013103">
    <property type="entry name" value="RVT_2"/>
</dbReference>
<dbReference type="EMBL" id="JAHUZN010000006">
    <property type="protein sequence ID" value="KAG8491452.1"/>
    <property type="molecule type" value="Genomic_DNA"/>
</dbReference>
<evidence type="ECO:0000259" key="2">
    <source>
        <dbReference type="PROSITE" id="PS50994"/>
    </source>
</evidence>
<dbReference type="GO" id="GO:0015074">
    <property type="term" value="P:DNA integration"/>
    <property type="evidence" value="ECO:0007669"/>
    <property type="project" value="InterPro"/>
</dbReference>
<dbReference type="InterPro" id="IPR057670">
    <property type="entry name" value="SH3_retrovirus"/>
</dbReference>
<dbReference type="InterPro" id="IPR001584">
    <property type="entry name" value="Integrase_cat-core"/>
</dbReference>
<feature type="region of interest" description="Disordered" evidence="1">
    <location>
        <begin position="1"/>
        <end position="31"/>
    </location>
</feature>
<feature type="compositionally biased region" description="Polar residues" evidence="1">
    <location>
        <begin position="665"/>
        <end position="683"/>
    </location>
</feature>
<dbReference type="InterPro" id="IPR054722">
    <property type="entry name" value="PolX-like_BBD"/>
</dbReference>
<dbReference type="SUPFAM" id="SSF53098">
    <property type="entry name" value="Ribonuclease H-like"/>
    <property type="match status" value="1"/>
</dbReference>
<feature type="compositionally biased region" description="Polar residues" evidence="1">
    <location>
        <begin position="153"/>
        <end position="177"/>
    </location>
</feature>
<sequence length="1084" mass="120138">MATETVPNTVPMVDTPRHSSNTREAVHSQGPGSLCAPTQLENPAFLVHKKQDKFLASWLLSTVTDDVLVHLTTAKTSFDIWTTIERRFSANSFVSEQEQVSVILAGLSLEFESIRVFASATHLALDLLTEMLIDCEARQLDLLTEGSCQANLASRQQDTDVGSKQAVESNRYSQDNKYSYKGQGRGRSRGNSRGLMKTSPVLVQLPRWQSTTISSMAKVWYPDSGATNHITPDMANLTIASPYTGPSQVSMGNGDPVSISHIGSSNFMAGSRLLRLQTILHVPTVCKNLMSVGQFGQDNAVYFEFHPYLCFVKDIQTKKTLLVGHMHKGLYLFDFLCSGKGVAVPKPRSLVLYTAQSTSLPNICAACQLGKSYKLPFNPSKTLYTSPFEHAVSDVWGSAHFNSIIPSRYFKATGGEYRSLSKELSHLGILHRVTYPHTSKQNGVTKRKHRQIVEMGLTLLAQSFVPLKFWSYAFAHTAYLTNKLPTPILHHVSPYEKLYKCQPVYSRLKVFSCACFPNLRAFNQHKLQFRFERCVFLGVGVSQKGYKYLTRDGRVLVSRHVVFDKSHFPFQTGFSSYAIVDFVKVDRQRSHVPLVLHTPSAVSTSSWLIRSSPMIAPSTDLPLSTSSRLLRSPHLLTPSQASLSLETCSGSSETASGSLVPPQPTSSSRTITTEPSSISEAFQSPEWTTTAQAEYNALILNCTWDLMPLPVGRQAAGYKWIFKVKRSSNGLVARYKGRLVLALVVSLGWSLRQVDINNAFLNGDLQKDIYIVQPPGFEQQGPGVQQPDLGRLNYFLGIEVTYSSNGVFLSQQKYIQDLLQKAFMDKLNSSPTPMVSTCHLSAHEGFCVFFGGNLISWSSRKQEVVSRFTTEAEYKSLAHVTAEMIWVQSLLSKLCAPVKTKALVWCNSSAAVTVASNPACIPNLSTSSWIYFFVREKVADGSFQVGHMSSQDQDADILTKTLSIGLFSKFRSQLRVMPNNRELCPLAPQLLLEDSGSVCLAPESRPPSIIKRSIYPHQRRVSRPRIWPQLKPNESRLAPAPSSSGPNHPGSLISSAARGRVTGAWLTEARAWGSLFSFSFRENS</sequence>
<dbReference type="Proteomes" id="UP000701853">
    <property type="component" value="Chromosome 6"/>
</dbReference>
<comment type="caution">
    <text evidence="3">The sequence shown here is derived from an EMBL/GenBank/DDBJ whole genome shotgun (WGS) entry which is preliminary data.</text>
</comment>
<accession>A0A8J6CXU8</accession>
<dbReference type="GO" id="GO:0003676">
    <property type="term" value="F:nucleic acid binding"/>
    <property type="evidence" value="ECO:0007669"/>
    <property type="project" value="InterPro"/>
</dbReference>